<accession>A0AAU9CKX1</accession>
<evidence type="ECO:0000313" key="1">
    <source>
        <dbReference type="EMBL" id="BDC91098.1"/>
    </source>
</evidence>
<evidence type="ECO:0000313" key="2">
    <source>
        <dbReference type="Proteomes" id="UP001431186"/>
    </source>
</evidence>
<dbReference type="EMBL" id="AP025285">
    <property type="protein sequence ID" value="BDC91098.1"/>
    <property type="molecule type" value="Genomic_DNA"/>
</dbReference>
<keyword evidence="2" id="KW-1185">Reference proteome</keyword>
<proteinExistence type="predicted"/>
<dbReference type="KEGG" id="lcal:ATTO_09700"/>
<reference evidence="1" key="1">
    <citation type="submission" date="2021-11" db="EMBL/GenBank/DDBJ databases">
        <title>Complete genome sequence of Atopobiaceae bacterium TOC12.</title>
        <authorList>
            <person name="Morinaga K."/>
            <person name="Kusada H."/>
            <person name="Tamaki H."/>
        </authorList>
    </citation>
    <scope>NUCLEOTIDE SEQUENCE</scope>
    <source>
        <strain evidence="1">TOC12</strain>
    </source>
</reference>
<sequence length="55" mass="6344">MHWWSMSTKYWESLQPQLARANLLAREVTGEKEVAEGSYSEAGAAVNQLREKYEL</sequence>
<protein>
    <submittedName>
        <fullName evidence="1">Uncharacterized protein</fullName>
    </submittedName>
</protein>
<gene>
    <name evidence="1" type="ORF">ATTO_09700</name>
</gene>
<dbReference type="Proteomes" id="UP001431186">
    <property type="component" value="Chromosome"/>
</dbReference>
<dbReference type="AlphaFoldDB" id="A0AAU9CKX1"/>
<organism evidence="1 2">
    <name type="scientific">Leptogranulimonas caecicola</name>
    <dbReference type="NCBI Taxonomy" id="2894156"/>
    <lineage>
        <taxon>Bacteria</taxon>
        <taxon>Bacillati</taxon>
        <taxon>Actinomycetota</taxon>
        <taxon>Coriobacteriia</taxon>
        <taxon>Coriobacteriales</taxon>
        <taxon>Kribbibacteriaceae</taxon>
        <taxon>Leptogranulimonas</taxon>
    </lineage>
</organism>
<name>A0AAU9CKX1_9ACTN</name>